<keyword evidence="8 12" id="KW-0862">Zinc</keyword>
<protein>
    <recommendedName>
        <fullName evidence="12 13">DNA primase</fullName>
        <ecNumber evidence="12">2.7.7.101</ecNumber>
    </recommendedName>
</protein>
<dbReference type="GO" id="GO:0005737">
    <property type="term" value="C:cytoplasm"/>
    <property type="evidence" value="ECO:0007669"/>
    <property type="project" value="TreeGrafter"/>
</dbReference>
<keyword evidence="4 12" id="KW-0548">Nucleotidyltransferase</keyword>
<dbReference type="PANTHER" id="PTHR30313">
    <property type="entry name" value="DNA PRIMASE"/>
    <property type="match status" value="1"/>
</dbReference>
<dbReference type="PANTHER" id="PTHR30313:SF2">
    <property type="entry name" value="DNA PRIMASE"/>
    <property type="match status" value="1"/>
</dbReference>
<evidence type="ECO:0000256" key="11">
    <source>
        <dbReference type="ARBA" id="ARBA00023163"/>
    </source>
</evidence>
<evidence type="ECO:0000256" key="7">
    <source>
        <dbReference type="ARBA" id="ARBA00022771"/>
    </source>
</evidence>
<comment type="similarity">
    <text evidence="12 13">Belongs to the DnaG primase family.</text>
</comment>
<dbReference type="SMART" id="SM00400">
    <property type="entry name" value="ZnF_CHCC"/>
    <property type="match status" value="1"/>
</dbReference>
<proteinExistence type="inferred from homology"/>
<keyword evidence="7 12" id="KW-0863">Zinc-finger</keyword>
<dbReference type="GO" id="GO:1990077">
    <property type="term" value="C:primosome complex"/>
    <property type="evidence" value="ECO:0007669"/>
    <property type="project" value="UniProtKB-KW"/>
</dbReference>
<dbReference type="Pfam" id="PF08275">
    <property type="entry name" value="DNAG_N"/>
    <property type="match status" value="1"/>
</dbReference>
<dbReference type="Pfam" id="PF01807">
    <property type="entry name" value="Zn_ribbon_DnaG"/>
    <property type="match status" value="1"/>
</dbReference>
<dbReference type="InterPro" id="IPR002694">
    <property type="entry name" value="Znf_CHC2"/>
</dbReference>
<dbReference type="GO" id="GO:0000428">
    <property type="term" value="C:DNA-directed RNA polymerase complex"/>
    <property type="evidence" value="ECO:0007669"/>
    <property type="project" value="UniProtKB-KW"/>
</dbReference>
<dbReference type="Pfam" id="PF10410">
    <property type="entry name" value="DnaB_bind"/>
    <property type="match status" value="1"/>
</dbReference>
<gene>
    <name evidence="12" type="primary">dnaG</name>
    <name evidence="16" type="ORF">H8706_03285</name>
</gene>
<evidence type="ECO:0000256" key="12">
    <source>
        <dbReference type="HAMAP-Rule" id="MF_00974"/>
    </source>
</evidence>
<comment type="caution">
    <text evidence="16">The sequence shown here is derived from an EMBL/GenBank/DDBJ whole genome shotgun (WGS) entry which is preliminary data.</text>
</comment>
<evidence type="ECO:0000256" key="6">
    <source>
        <dbReference type="ARBA" id="ARBA00022723"/>
    </source>
</evidence>
<comment type="catalytic activity">
    <reaction evidence="12">
        <text>ssDNA + n NTP = ssDNA/pppN(pN)n-1 hybrid + (n-1) diphosphate.</text>
        <dbReference type="EC" id="2.7.7.101"/>
    </reaction>
</comment>
<dbReference type="CDD" id="cd03364">
    <property type="entry name" value="TOPRIM_DnaG_primases"/>
    <property type="match status" value="1"/>
</dbReference>
<dbReference type="SMART" id="SM00493">
    <property type="entry name" value="TOPRIM"/>
    <property type="match status" value="1"/>
</dbReference>
<evidence type="ECO:0000256" key="5">
    <source>
        <dbReference type="ARBA" id="ARBA00022705"/>
    </source>
</evidence>
<dbReference type="InterPro" id="IPR037068">
    <property type="entry name" value="DNA_primase_core_N_sf"/>
</dbReference>
<dbReference type="RefSeq" id="WP_262431477.1">
    <property type="nucleotide sequence ID" value="NZ_JACRTE010000003.1"/>
</dbReference>
<dbReference type="Gene3D" id="3.90.980.10">
    <property type="entry name" value="DNA primase, catalytic core, N-terminal domain"/>
    <property type="match status" value="1"/>
</dbReference>
<dbReference type="InterPro" id="IPR030846">
    <property type="entry name" value="DnaG_bac"/>
</dbReference>
<dbReference type="InterPro" id="IPR036977">
    <property type="entry name" value="DNA_primase_Znf_CHC2"/>
</dbReference>
<dbReference type="InterPro" id="IPR006295">
    <property type="entry name" value="DNA_primase_DnaG"/>
</dbReference>
<evidence type="ECO:0000313" key="16">
    <source>
        <dbReference type="EMBL" id="MBC8595891.1"/>
    </source>
</evidence>
<dbReference type="InterPro" id="IPR050219">
    <property type="entry name" value="DnaG_primase"/>
</dbReference>
<reference evidence="16" key="1">
    <citation type="submission" date="2020-08" db="EMBL/GenBank/DDBJ databases">
        <title>Genome public.</title>
        <authorList>
            <person name="Liu C."/>
            <person name="Sun Q."/>
        </authorList>
    </citation>
    <scope>NUCLEOTIDE SEQUENCE</scope>
    <source>
        <strain evidence="16">NSJ-50</strain>
    </source>
</reference>
<evidence type="ECO:0000259" key="15">
    <source>
        <dbReference type="PROSITE" id="PS50880"/>
    </source>
</evidence>
<keyword evidence="2 12" id="KW-0639">Primosome</keyword>
<dbReference type="EMBL" id="JACRTE010000003">
    <property type="protein sequence ID" value="MBC8595891.1"/>
    <property type="molecule type" value="Genomic_DNA"/>
</dbReference>
<dbReference type="InterPro" id="IPR013264">
    <property type="entry name" value="DNAG_N"/>
</dbReference>
<comment type="subunit">
    <text evidence="12">Monomer. Interacts with DnaB.</text>
</comment>
<dbReference type="PIRSF" id="PIRSF002811">
    <property type="entry name" value="DnaG"/>
    <property type="match status" value="1"/>
</dbReference>
<keyword evidence="6 12" id="KW-0479">Metal-binding</keyword>
<comment type="function">
    <text evidence="12 13">RNA polymerase that catalyzes the synthesis of short RNA molecules used as primers for DNA polymerase during DNA replication.</text>
</comment>
<dbReference type="GO" id="GO:0008270">
    <property type="term" value="F:zinc ion binding"/>
    <property type="evidence" value="ECO:0007669"/>
    <property type="project" value="UniProtKB-UniRule"/>
</dbReference>
<evidence type="ECO:0000256" key="10">
    <source>
        <dbReference type="ARBA" id="ARBA00023125"/>
    </source>
</evidence>
<dbReference type="InterPro" id="IPR019475">
    <property type="entry name" value="DNA_primase_DnaB-bd"/>
</dbReference>
<evidence type="ECO:0000256" key="2">
    <source>
        <dbReference type="ARBA" id="ARBA00022515"/>
    </source>
</evidence>
<feature type="domain" description="Toprim" evidence="15">
    <location>
        <begin position="259"/>
        <end position="340"/>
    </location>
</feature>
<feature type="zinc finger region" description="CHC2-type" evidence="12 14">
    <location>
        <begin position="39"/>
        <end position="63"/>
    </location>
</feature>
<dbReference type="FunFam" id="3.90.580.10:FF:000001">
    <property type="entry name" value="DNA primase"/>
    <property type="match status" value="1"/>
</dbReference>
<dbReference type="Pfam" id="PF13155">
    <property type="entry name" value="Toprim_2"/>
    <property type="match status" value="1"/>
</dbReference>
<dbReference type="SUPFAM" id="SSF56731">
    <property type="entry name" value="DNA primase core"/>
    <property type="match status" value="1"/>
</dbReference>
<evidence type="ECO:0000256" key="3">
    <source>
        <dbReference type="ARBA" id="ARBA00022679"/>
    </source>
</evidence>
<keyword evidence="9" id="KW-0460">Magnesium</keyword>
<name>A0A926ISD7_9FIRM</name>
<dbReference type="Proteomes" id="UP000647416">
    <property type="component" value="Unassembled WGS sequence"/>
</dbReference>
<dbReference type="NCBIfam" id="TIGR01391">
    <property type="entry name" value="dnaG"/>
    <property type="match status" value="1"/>
</dbReference>
<comment type="domain">
    <text evidence="12">Contains an N-terminal zinc-binding domain, a central core domain that contains the primase activity, and a C-terminal DnaB-binding domain.</text>
</comment>
<keyword evidence="5 12" id="KW-0235">DNA replication</keyword>
<dbReference type="GO" id="GO:0003677">
    <property type="term" value="F:DNA binding"/>
    <property type="evidence" value="ECO:0007669"/>
    <property type="project" value="UniProtKB-KW"/>
</dbReference>
<dbReference type="InterPro" id="IPR034151">
    <property type="entry name" value="TOPRIM_DnaG_bac"/>
</dbReference>
<dbReference type="InterPro" id="IPR006171">
    <property type="entry name" value="TOPRIM_dom"/>
</dbReference>
<dbReference type="InterPro" id="IPR016136">
    <property type="entry name" value="DNA_helicase_N/primase_C"/>
</dbReference>
<evidence type="ECO:0000256" key="4">
    <source>
        <dbReference type="ARBA" id="ARBA00022695"/>
    </source>
</evidence>
<dbReference type="SUPFAM" id="SSF57783">
    <property type="entry name" value="Zinc beta-ribbon"/>
    <property type="match status" value="1"/>
</dbReference>
<keyword evidence="17" id="KW-1185">Reference proteome</keyword>
<dbReference type="AlphaFoldDB" id="A0A926ISD7"/>
<sequence>MPRYPEYVIQEVIDKSDIVDVVSEYVPLKKSGSNYMGLCPFHNEKTPSFSVSPQKGIFHCFGCGEGGTAISFVMKMENLTFLEALKKLADRANVALPETSYADSKKEAAIRDKKELYFELNKKAALFYYGMLSKKEGAPAVAYFKERQLDGRCAKFYTLGYSPNSRTALLDYLKGEGYKEEDIFAAGLASKNDSGAYFDRFRNRIMFPIFNANDKAIGFGARRITEDVNPKYLNTADTLIYNKSKNLYSLNVARRSKCGEVILVEGYMDVISVVKHGIANVVATLGTALTSDQAKLLKRYFNEIIICYDSDDAGLEAKKRAIMLLRDFDIKVSVMTVEGAKDTDEFLKKYGQDRFLALINKRKSDLLYLMDIFGAKYELQINVEDRIRYVSDLLPYLAKVKNDVELDIYVEEIARRAKTGAQAIYAQLGKTRVVKGEQSVQSPDILPYAGAIVSDKLEKTRELLLSVLADSVSIFERFDGEIDEKLFENKTHIKLFNIIKERAKEHQRLEAGSVMTLFDEDEIGEVTKILSIDAMCDDKTRAVTDYIAAIKQEMRKAKISELLKSGDMEKLNEFLKNK</sequence>
<keyword evidence="11 12" id="KW-0804">Transcription</keyword>
<evidence type="ECO:0000256" key="8">
    <source>
        <dbReference type="ARBA" id="ARBA00022833"/>
    </source>
</evidence>
<dbReference type="HAMAP" id="MF_00974">
    <property type="entry name" value="DNA_primase_DnaG"/>
    <property type="match status" value="1"/>
</dbReference>
<dbReference type="GO" id="GO:0003899">
    <property type="term" value="F:DNA-directed RNA polymerase activity"/>
    <property type="evidence" value="ECO:0007669"/>
    <property type="project" value="UniProtKB-UniRule"/>
</dbReference>
<dbReference type="Gene3D" id="1.10.860.10">
    <property type="entry name" value="DNAb Helicase, Chain A"/>
    <property type="match status" value="1"/>
</dbReference>
<evidence type="ECO:0000256" key="14">
    <source>
        <dbReference type="PIRSR" id="PIRSR002811-1"/>
    </source>
</evidence>
<keyword evidence="1 12" id="KW-0240">DNA-directed RNA polymerase</keyword>
<dbReference type="PROSITE" id="PS50880">
    <property type="entry name" value="TOPRIM"/>
    <property type="match status" value="1"/>
</dbReference>
<evidence type="ECO:0000256" key="9">
    <source>
        <dbReference type="ARBA" id="ARBA00022842"/>
    </source>
</evidence>
<evidence type="ECO:0000256" key="13">
    <source>
        <dbReference type="PIRNR" id="PIRNR002811"/>
    </source>
</evidence>
<dbReference type="Gene3D" id="3.40.1360.10">
    <property type="match status" value="1"/>
</dbReference>
<keyword evidence="10 12" id="KW-0238">DNA-binding</keyword>
<dbReference type="Gene3D" id="3.90.580.10">
    <property type="entry name" value="Zinc finger, CHC2-type domain"/>
    <property type="match status" value="1"/>
</dbReference>
<comment type="cofactor">
    <cofactor evidence="12 13 14">
        <name>Zn(2+)</name>
        <dbReference type="ChEBI" id="CHEBI:29105"/>
    </cofactor>
    <text evidence="12 13 14">Binds 1 zinc ion per monomer.</text>
</comment>
<evidence type="ECO:0000313" key="17">
    <source>
        <dbReference type="Proteomes" id="UP000647416"/>
    </source>
</evidence>
<evidence type="ECO:0000256" key="1">
    <source>
        <dbReference type="ARBA" id="ARBA00022478"/>
    </source>
</evidence>
<accession>A0A926ISD7</accession>
<keyword evidence="3 12" id="KW-0808">Transferase</keyword>
<organism evidence="16 17">
    <name type="scientific">Qingrenia yutianensis</name>
    <dbReference type="NCBI Taxonomy" id="2763676"/>
    <lineage>
        <taxon>Bacteria</taxon>
        <taxon>Bacillati</taxon>
        <taxon>Bacillota</taxon>
        <taxon>Clostridia</taxon>
        <taxon>Eubacteriales</taxon>
        <taxon>Oscillospiraceae</taxon>
        <taxon>Qingrenia</taxon>
    </lineage>
</organism>
<dbReference type="GO" id="GO:0006269">
    <property type="term" value="P:DNA replication, synthesis of primer"/>
    <property type="evidence" value="ECO:0007669"/>
    <property type="project" value="UniProtKB-UniRule"/>
</dbReference>
<dbReference type="EC" id="2.7.7.101" evidence="12"/>